<accession>Q4RWL2</accession>
<organism evidence="1">
    <name type="scientific">Tetraodon nigroviridis</name>
    <name type="common">Spotted green pufferfish</name>
    <name type="synonym">Chelonodon nigroviridis</name>
    <dbReference type="NCBI Taxonomy" id="99883"/>
    <lineage>
        <taxon>Eukaryota</taxon>
        <taxon>Metazoa</taxon>
        <taxon>Chordata</taxon>
        <taxon>Craniata</taxon>
        <taxon>Vertebrata</taxon>
        <taxon>Euteleostomi</taxon>
        <taxon>Actinopterygii</taxon>
        <taxon>Neopterygii</taxon>
        <taxon>Teleostei</taxon>
        <taxon>Neoteleostei</taxon>
        <taxon>Acanthomorphata</taxon>
        <taxon>Eupercaria</taxon>
        <taxon>Tetraodontiformes</taxon>
        <taxon>Tetradontoidea</taxon>
        <taxon>Tetraodontidae</taxon>
        <taxon>Tetraodon</taxon>
    </lineage>
</organism>
<dbReference type="KEGG" id="tng:GSTEN00027801G001"/>
<dbReference type="AlphaFoldDB" id="Q4RWL2"/>
<protein>
    <submittedName>
        <fullName evidence="1">(spotted green pufferfish) hypothetical protein</fullName>
    </submittedName>
</protein>
<reference evidence="1" key="1">
    <citation type="journal article" date="2004" name="Nature">
        <title>Genome duplication in the teleost fish Tetraodon nigroviridis reveals the early vertebrate proto-karyotype.</title>
        <authorList>
            <person name="Jaillon O."/>
            <person name="Aury J.-M."/>
            <person name="Brunet F."/>
            <person name="Petit J.-L."/>
            <person name="Stange-Thomann N."/>
            <person name="Mauceli E."/>
            <person name="Bouneau L."/>
            <person name="Fischer C."/>
            <person name="Ozouf-Costaz C."/>
            <person name="Bernot A."/>
            <person name="Nicaud S."/>
            <person name="Jaffe D."/>
            <person name="Fisher S."/>
            <person name="Lutfalla G."/>
            <person name="Dossat C."/>
            <person name="Segurens B."/>
            <person name="Dasilva C."/>
            <person name="Salanoubat M."/>
            <person name="Levy M."/>
            <person name="Boudet N."/>
            <person name="Castellano S."/>
            <person name="Anthouard V."/>
            <person name="Jubin C."/>
            <person name="Castelli V."/>
            <person name="Katinka M."/>
            <person name="Vacherie B."/>
            <person name="Biemont C."/>
            <person name="Skalli Z."/>
            <person name="Cattolico L."/>
            <person name="Poulain J."/>
            <person name="De Berardinis V."/>
            <person name="Cruaud C."/>
            <person name="Duprat S."/>
            <person name="Brottier P."/>
            <person name="Coutanceau J.-P."/>
            <person name="Gouzy J."/>
            <person name="Parra G."/>
            <person name="Lardier G."/>
            <person name="Chapple C."/>
            <person name="McKernan K.J."/>
            <person name="McEwan P."/>
            <person name="Bosak S."/>
            <person name="Kellis M."/>
            <person name="Volff J.-N."/>
            <person name="Guigo R."/>
            <person name="Zody M.C."/>
            <person name="Mesirov J."/>
            <person name="Lindblad-Toh K."/>
            <person name="Birren B."/>
            <person name="Nusbaum C."/>
            <person name="Kahn D."/>
            <person name="Robinson-Rechavi M."/>
            <person name="Laudet V."/>
            <person name="Schachter V."/>
            <person name="Quetier F."/>
            <person name="Saurin W."/>
            <person name="Scarpelli C."/>
            <person name="Wincker P."/>
            <person name="Lander E.S."/>
            <person name="Weissenbach J."/>
            <person name="Roest Crollius H."/>
        </authorList>
    </citation>
    <scope>NUCLEOTIDE SEQUENCE [LARGE SCALE GENOMIC DNA]</scope>
</reference>
<dbReference type="PANTHER" id="PTHR14522">
    <property type="entry name" value="EMO2-RELATED"/>
    <property type="match status" value="1"/>
</dbReference>
<feature type="non-terminal residue" evidence="1">
    <location>
        <position position="1"/>
    </location>
</feature>
<proteinExistence type="predicted"/>
<dbReference type="InterPro" id="IPR026320">
    <property type="entry name" value="PRR14"/>
</dbReference>
<reference evidence="1" key="2">
    <citation type="submission" date="2004-02" db="EMBL/GenBank/DDBJ databases">
        <authorList>
            <consortium name="Genoscope"/>
            <consortium name="Whitehead Institute Centre for Genome Research"/>
        </authorList>
    </citation>
    <scope>NUCLEOTIDE SEQUENCE</scope>
</reference>
<dbReference type="PANTHER" id="PTHR14522:SF2">
    <property type="entry name" value="PROLINE-RICH PROTEIN 14"/>
    <property type="match status" value="1"/>
</dbReference>
<evidence type="ECO:0000313" key="1">
    <source>
        <dbReference type="EMBL" id="CAG07220.1"/>
    </source>
</evidence>
<comment type="caution">
    <text evidence="1">The sequence shown here is derived from an EMBL/GenBank/DDBJ whole genome shotgun (WGS) entry which is preliminary data.</text>
</comment>
<gene>
    <name evidence="1" type="ORF">GSTENG00027801001</name>
</gene>
<dbReference type="EMBL" id="CAAE01014987">
    <property type="protein sequence ID" value="CAG07220.1"/>
    <property type="molecule type" value="Genomic_DNA"/>
</dbReference>
<name>Q4RWL2_TETNG</name>
<sequence>KVSSIRIRKTLPKPQNNLTPMGLPKAVRYAPTLAVQPPGGALPVPAIRTQSLLFFPGLKRKTSVWRRFTPIRISTNPEKGDAREDGSGFEGAASAALAASASCLLTRVCFSSFSRLETIFEVPTSRKNGSVSSFGQKRIKRFLEFLEVGEARKAKKPLVGVGKAGASASRTRRGGFPKDAAPLGVQDVDSLLCAKLHQLTLWLIHDQSD</sequence>
<dbReference type="OrthoDB" id="6163216at2759"/>